<dbReference type="AlphaFoldDB" id="A0A183A000"/>
<feature type="compositionally biased region" description="Low complexity" evidence="1">
    <location>
        <begin position="147"/>
        <end position="156"/>
    </location>
</feature>
<keyword evidence="3" id="KW-1185">Reference proteome</keyword>
<dbReference type="WBParaSite" id="ECPE_0000028401-mRNA-1">
    <property type="protein sequence ID" value="ECPE_0000028401-mRNA-1"/>
    <property type="gene ID" value="ECPE_0000028401"/>
</dbReference>
<dbReference type="OrthoDB" id="5572108at2759"/>
<accession>A0A183A000</accession>
<feature type="compositionally biased region" description="Polar residues" evidence="1">
    <location>
        <begin position="176"/>
        <end position="187"/>
    </location>
</feature>
<gene>
    <name evidence="2" type="ORF">ECPE_LOCUS285</name>
</gene>
<organism evidence="4">
    <name type="scientific">Echinostoma caproni</name>
    <dbReference type="NCBI Taxonomy" id="27848"/>
    <lineage>
        <taxon>Eukaryota</taxon>
        <taxon>Metazoa</taxon>
        <taxon>Spiralia</taxon>
        <taxon>Lophotrochozoa</taxon>
        <taxon>Platyhelminthes</taxon>
        <taxon>Trematoda</taxon>
        <taxon>Digenea</taxon>
        <taxon>Plagiorchiida</taxon>
        <taxon>Echinostomata</taxon>
        <taxon>Echinostomatoidea</taxon>
        <taxon>Echinostomatidae</taxon>
        <taxon>Echinostoma</taxon>
    </lineage>
</organism>
<dbReference type="EMBL" id="UZAN01000895">
    <property type="protein sequence ID" value="VDP21044.1"/>
    <property type="molecule type" value="Genomic_DNA"/>
</dbReference>
<evidence type="ECO:0000313" key="2">
    <source>
        <dbReference type="EMBL" id="VDP21044.1"/>
    </source>
</evidence>
<name>A0A183A000_9TREM</name>
<sequence length="350" mass="38019">MDEKSYSLDFHHRADVQALRDLLTALNKSTLDLVTQKSVNTRSDQSANGTVSLNEPAQTVPLVSAVLHWPGQPRLTCNVSVTPGLLLYCSLLPFVRIPFSATSTGSRTGWIQEFQAGPLESSQPDDPFDELYITMTARERRKRQPGAGAAKAEASAVNSETGPVPPDTERPEVDASETTPSVDPSLTSKREPKKSFESLVDAIWWSIHQCTSTVPTTQTAVASNTAHITGTETVTNGASQPVQTIISNSAADELRRRLFGCILLVGAGACGLTGHCLQKWLHAELVTRASPIGLTSTQVEVMGQLDQPDSAWIGARLLLTTDLLSDLWITGSEWKRFGTRALREKAPFLW</sequence>
<evidence type="ECO:0000313" key="3">
    <source>
        <dbReference type="Proteomes" id="UP000272942"/>
    </source>
</evidence>
<reference evidence="4" key="1">
    <citation type="submission" date="2016-06" db="UniProtKB">
        <authorList>
            <consortium name="WormBaseParasite"/>
        </authorList>
    </citation>
    <scope>IDENTIFICATION</scope>
</reference>
<reference evidence="2 3" key="2">
    <citation type="submission" date="2018-11" db="EMBL/GenBank/DDBJ databases">
        <authorList>
            <consortium name="Pathogen Informatics"/>
        </authorList>
    </citation>
    <scope>NUCLEOTIDE SEQUENCE [LARGE SCALE GENOMIC DNA]</scope>
    <source>
        <strain evidence="2 3">Egypt</strain>
    </source>
</reference>
<protein>
    <submittedName>
        <fullName evidence="4">Transmembrane protein</fullName>
    </submittedName>
</protein>
<proteinExistence type="predicted"/>
<dbReference type="Gene3D" id="3.30.420.40">
    <property type="match status" value="1"/>
</dbReference>
<evidence type="ECO:0000313" key="4">
    <source>
        <dbReference type="WBParaSite" id="ECPE_0000028401-mRNA-1"/>
    </source>
</evidence>
<dbReference type="InterPro" id="IPR043129">
    <property type="entry name" value="ATPase_NBD"/>
</dbReference>
<evidence type="ECO:0000256" key="1">
    <source>
        <dbReference type="SAM" id="MobiDB-lite"/>
    </source>
</evidence>
<feature type="region of interest" description="Disordered" evidence="1">
    <location>
        <begin position="140"/>
        <end position="191"/>
    </location>
</feature>
<dbReference type="SUPFAM" id="SSF53067">
    <property type="entry name" value="Actin-like ATPase domain"/>
    <property type="match status" value="1"/>
</dbReference>
<dbReference type="Proteomes" id="UP000272942">
    <property type="component" value="Unassembled WGS sequence"/>
</dbReference>